<dbReference type="RefSeq" id="WP_023098920.1">
    <property type="nucleotide sequence ID" value="NZ_AP014622.1"/>
</dbReference>
<reference evidence="1" key="2">
    <citation type="submission" date="2023-10" db="EMBL/GenBank/DDBJ databases">
        <title>Pathogen: clinical or host-associated sample.</title>
        <authorList>
            <person name="Hergert J."/>
            <person name="Casey R."/>
            <person name="Wagner J."/>
            <person name="Young E.L."/>
            <person name="Oakeson K.F."/>
        </authorList>
    </citation>
    <scope>NUCLEOTIDE SEQUENCE</scope>
    <source>
        <strain evidence="1">2021CK-01020</strain>
    </source>
</reference>
<evidence type="ECO:0000313" key="2">
    <source>
        <dbReference type="Proteomes" id="UP001297540"/>
    </source>
</evidence>
<gene>
    <name evidence="1" type="ORF">L4V69_37460</name>
</gene>
<protein>
    <submittedName>
        <fullName evidence="1">Uncharacterized protein</fullName>
    </submittedName>
</protein>
<reference evidence="1" key="1">
    <citation type="submission" date="2023-06" db="EMBL/GenBank/DDBJ databases">
        <authorList>
            <consortium name="Clinical and Environmental Microbiology Branch: Whole genome sequencing antimicrobial resistance pathogens in the healthcare setting"/>
        </authorList>
    </citation>
    <scope>NUCLEOTIDE SEQUENCE</scope>
    <source>
        <strain evidence="1">2021CK-01020</strain>
    </source>
</reference>
<proteinExistence type="predicted"/>
<dbReference type="EMBL" id="CP136986">
    <property type="protein sequence ID" value="WOS78101.1"/>
    <property type="molecule type" value="Genomic_DNA"/>
</dbReference>
<dbReference type="AlphaFoldDB" id="A0AAQ3LLT5"/>
<organism evidence="1 2">
    <name type="scientific">Pseudomonas aeruginosa</name>
    <dbReference type="NCBI Taxonomy" id="287"/>
    <lineage>
        <taxon>Bacteria</taxon>
        <taxon>Pseudomonadati</taxon>
        <taxon>Pseudomonadota</taxon>
        <taxon>Gammaproteobacteria</taxon>
        <taxon>Pseudomonadales</taxon>
        <taxon>Pseudomonadaceae</taxon>
        <taxon>Pseudomonas</taxon>
    </lineage>
</organism>
<evidence type="ECO:0000313" key="1">
    <source>
        <dbReference type="EMBL" id="WOS78101.1"/>
    </source>
</evidence>
<dbReference type="Proteomes" id="UP001297540">
    <property type="component" value="Chromosome"/>
</dbReference>
<accession>A0AAQ3LLT5</accession>
<sequence length="120" mass="13299">MYPPPTLDDACFVLQQLDSIPRPYGDNEGDAINSDSVYYALEPHHQQIVDQAYTVVCAYTRKPGGMEANTRAVNALTRRGYPTYLGPDQYDAYRLVGTAETENWCLIISDPGSSNADDDC</sequence>
<name>A0AAQ3LLT5_PSEAI</name>